<comment type="caution">
    <text evidence="1">The sequence shown here is derived from an EMBL/GenBank/DDBJ whole genome shotgun (WGS) entry which is preliminary data.</text>
</comment>
<dbReference type="AlphaFoldDB" id="A0A3S5A799"/>
<keyword evidence="2" id="KW-1185">Reference proteome</keyword>
<protein>
    <submittedName>
        <fullName evidence="1">Uncharacterized protein</fullName>
    </submittedName>
</protein>
<sequence length="149" mass="16841">MISIFDHSFIHVVHSSSGQDHEVDERKRTHNRLVPFFCSSRPSAIASHVDEDWVKTNSTQRLHQLTPPRGVCILLSTSGQLHRSSGWALLSLSTRSNSGRALKPARLYLKRAKWQFFVHLAHMQELLHGPDFMTAHISVGSDTTFSKAE</sequence>
<dbReference type="Proteomes" id="UP000784294">
    <property type="component" value="Unassembled WGS sequence"/>
</dbReference>
<gene>
    <name evidence="1" type="ORF">PXEA_LOCUS2337</name>
</gene>
<organism evidence="1 2">
    <name type="scientific">Protopolystoma xenopodis</name>
    <dbReference type="NCBI Taxonomy" id="117903"/>
    <lineage>
        <taxon>Eukaryota</taxon>
        <taxon>Metazoa</taxon>
        <taxon>Spiralia</taxon>
        <taxon>Lophotrochozoa</taxon>
        <taxon>Platyhelminthes</taxon>
        <taxon>Monogenea</taxon>
        <taxon>Polyopisthocotylea</taxon>
        <taxon>Polystomatidea</taxon>
        <taxon>Polystomatidae</taxon>
        <taxon>Protopolystoma</taxon>
    </lineage>
</organism>
<evidence type="ECO:0000313" key="2">
    <source>
        <dbReference type="Proteomes" id="UP000784294"/>
    </source>
</evidence>
<accession>A0A3S5A799</accession>
<proteinExistence type="predicted"/>
<reference evidence="1" key="1">
    <citation type="submission" date="2018-11" db="EMBL/GenBank/DDBJ databases">
        <authorList>
            <consortium name="Pathogen Informatics"/>
        </authorList>
    </citation>
    <scope>NUCLEOTIDE SEQUENCE</scope>
</reference>
<name>A0A3S5A799_9PLAT</name>
<evidence type="ECO:0000313" key="1">
    <source>
        <dbReference type="EMBL" id="VEL08897.1"/>
    </source>
</evidence>
<dbReference type="EMBL" id="CAAALY010004987">
    <property type="protein sequence ID" value="VEL08897.1"/>
    <property type="molecule type" value="Genomic_DNA"/>
</dbReference>